<protein>
    <recommendedName>
        <fullName evidence="3">GcrA cell cycle regulator</fullName>
    </recommendedName>
</protein>
<evidence type="ECO:0008006" key="3">
    <source>
        <dbReference type="Google" id="ProtNLM"/>
    </source>
</evidence>
<organism evidence="1 2">
    <name type="scientific">Aquamicrobium zhengzhouense</name>
    <dbReference type="NCBI Taxonomy" id="2781738"/>
    <lineage>
        <taxon>Bacteria</taxon>
        <taxon>Pseudomonadati</taxon>
        <taxon>Pseudomonadota</taxon>
        <taxon>Alphaproteobacteria</taxon>
        <taxon>Hyphomicrobiales</taxon>
        <taxon>Phyllobacteriaceae</taxon>
        <taxon>Aquamicrobium</taxon>
    </lineage>
</organism>
<reference evidence="1 2" key="1">
    <citation type="submission" date="2020-10" db="EMBL/GenBank/DDBJ databases">
        <title>Aquamicrobium zhengzhouensis sp. nov., a exopolysaccharide producing bacterium isolated from farmland soil.</title>
        <authorList>
            <person name="Wang X."/>
        </authorList>
    </citation>
    <scope>NUCLEOTIDE SEQUENCE [LARGE SCALE GENOMIC DNA]</scope>
    <source>
        <strain evidence="2">cd-1</strain>
    </source>
</reference>
<dbReference type="InterPro" id="IPR011681">
    <property type="entry name" value="GcrA"/>
</dbReference>
<proteinExistence type="predicted"/>
<dbReference type="Pfam" id="PF07750">
    <property type="entry name" value="GcrA"/>
    <property type="match status" value="1"/>
</dbReference>
<gene>
    <name evidence="1" type="ORF">IOD40_05595</name>
</gene>
<dbReference type="EMBL" id="JADGMQ010000002">
    <property type="protein sequence ID" value="MBI1620134.1"/>
    <property type="molecule type" value="Genomic_DNA"/>
</dbReference>
<comment type="caution">
    <text evidence="1">The sequence shown here is derived from an EMBL/GenBank/DDBJ whole genome shotgun (WGS) entry which is preliminary data.</text>
</comment>
<sequence length="164" mass="18031">MSASVITTPAPWSDDEIALAARLWGKDGRSATEIAAVLSRRFGTNRRDVHVLRLANRLRNLFPPRGEGHRSLSRVFDRLGKASDYVERPSKGEAAAYDAASRKLTLVQLGSCQCRFPVESSGTTHLFCGARTEPLRPYCQHHEIRASARGLMQGAIQASQEEGV</sequence>
<evidence type="ECO:0000313" key="2">
    <source>
        <dbReference type="Proteomes" id="UP000601789"/>
    </source>
</evidence>
<evidence type="ECO:0000313" key="1">
    <source>
        <dbReference type="EMBL" id="MBI1620134.1"/>
    </source>
</evidence>
<name>A0ABS0SA31_9HYPH</name>
<keyword evidence="2" id="KW-1185">Reference proteome</keyword>
<dbReference type="RefSeq" id="WP_198475142.1">
    <property type="nucleotide sequence ID" value="NZ_JADGMQ010000002.1"/>
</dbReference>
<accession>A0ABS0SA31</accession>
<dbReference type="Proteomes" id="UP000601789">
    <property type="component" value="Unassembled WGS sequence"/>
</dbReference>